<feature type="transmembrane region" description="Helical" evidence="6">
    <location>
        <begin position="310"/>
        <end position="330"/>
    </location>
</feature>
<feature type="transmembrane region" description="Helical" evidence="6">
    <location>
        <begin position="372"/>
        <end position="392"/>
    </location>
</feature>
<sequence>MNHASDKPAPSTRLAAWSWIPTLYFASGLPYVAVMTLATVMYQNLGVANSVNTDYTALLMWPWVVKPLWSPLVDVLSTQRRWVVAMQAVIAAGLFAVGMAAPTENFLMLTMSGFWLLAIASATHDIAADGFYMASMPERDQAWFVGIRSSFYRLSMIVGSGALVALAGVLNKAAGFSISESWSAVFSGIGVLFVAFAAYHAFALPHPAVRRAVESRTARDVLVEFGRTFSTFFQKPGIGLALAYLLIYRFSEAQLVKMKPLFLLDPRDKGGLGLSNEQLGLLDGTIGVTLLTLGGIVGGIIVARDGLRRWFFPMALAINLPNAAYAWLAFTQPESIWPIATAIGIEQFGYGFGFAGYMLYMLHLSRGEHQTAHYALCTGFMALGMMIPMKYSGALQEWLGYEKFFLWVLAAIVPSLIITLLAPLREEPQEASAT</sequence>
<dbReference type="GO" id="GO:0016020">
    <property type="term" value="C:membrane"/>
    <property type="evidence" value="ECO:0007669"/>
    <property type="project" value="UniProtKB-SubCell"/>
</dbReference>
<dbReference type="InterPro" id="IPR011701">
    <property type="entry name" value="MFS"/>
</dbReference>
<keyword evidence="2" id="KW-0813">Transport</keyword>
<reference evidence="7 8" key="1">
    <citation type="submission" date="2019-02" db="EMBL/GenBank/DDBJ databases">
        <title>Deep-cultivation of Planctomycetes and their phenomic and genomic characterization uncovers novel biology.</title>
        <authorList>
            <person name="Wiegand S."/>
            <person name="Jogler M."/>
            <person name="Boedeker C."/>
            <person name="Pinto D."/>
            <person name="Vollmers J."/>
            <person name="Rivas-Marin E."/>
            <person name="Kohn T."/>
            <person name="Peeters S.H."/>
            <person name="Heuer A."/>
            <person name="Rast P."/>
            <person name="Oberbeckmann S."/>
            <person name="Bunk B."/>
            <person name="Jeske O."/>
            <person name="Meyerdierks A."/>
            <person name="Storesund J.E."/>
            <person name="Kallscheuer N."/>
            <person name="Luecker S."/>
            <person name="Lage O.M."/>
            <person name="Pohl T."/>
            <person name="Merkel B.J."/>
            <person name="Hornburger P."/>
            <person name="Mueller R.-W."/>
            <person name="Bruemmer F."/>
            <person name="Labrenz M."/>
            <person name="Spormann A.M."/>
            <person name="Op den Camp H."/>
            <person name="Overmann J."/>
            <person name="Amann R."/>
            <person name="Jetten M.S.M."/>
            <person name="Mascher T."/>
            <person name="Medema M.H."/>
            <person name="Devos D.P."/>
            <person name="Kaster A.-K."/>
            <person name="Ovreas L."/>
            <person name="Rohde M."/>
            <person name="Galperin M.Y."/>
            <person name="Jogler C."/>
        </authorList>
    </citation>
    <scope>NUCLEOTIDE SEQUENCE [LARGE SCALE GENOMIC DNA]</scope>
    <source>
        <strain evidence="7 8">Spa11</strain>
    </source>
</reference>
<evidence type="ECO:0000256" key="4">
    <source>
        <dbReference type="ARBA" id="ARBA00022989"/>
    </source>
</evidence>
<dbReference type="PANTHER" id="PTHR12778">
    <property type="entry name" value="SOLUTE CARRIER FAMILY 33 ACETYL-COA TRANSPORTER -RELATED"/>
    <property type="match status" value="1"/>
</dbReference>
<feature type="transmembrane region" description="Helical" evidence="6">
    <location>
        <begin position="20"/>
        <end position="42"/>
    </location>
</feature>
<dbReference type="AlphaFoldDB" id="A0A518K9B4"/>
<evidence type="ECO:0000313" key="7">
    <source>
        <dbReference type="EMBL" id="QDV74384.1"/>
    </source>
</evidence>
<feature type="transmembrane region" description="Helical" evidence="6">
    <location>
        <begin position="182"/>
        <end position="202"/>
    </location>
</feature>
<comment type="subcellular location">
    <subcellularLocation>
        <location evidence="1">Membrane</location>
        <topology evidence="1">Multi-pass membrane protein</topology>
    </subcellularLocation>
</comment>
<dbReference type="Proteomes" id="UP000316426">
    <property type="component" value="Chromosome"/>
</dbReference>
<accession>A0A518K9B4</accession>
<keyword evidence="8" id="KW-1185">Reference proteome</keyword>
<dbReference type="GO" id="GO:0022857">
    <property type="term" value="F:transmembrane transporter activity"/>
    <property type="evidence" value="ECO:0007669"/>
    <property type="project" value="InterPro"/>
</dbReference>
<evidence type="ECO:0000256" key="5">
    <source>
        <dbReference type="ARBA" id="ARBA00023136"/>
    </source>
</evidence>
<proteinExistence type="predicted"/>
<gene>
    <name evidence="7" type="ORF">Spa11_25870</name>
</gene>
<feature type="transmembrane region" description="Helical" evidence="6">
    <location>
        <begin position="336"/>
        <end position="360"/>
    </location>
</feature>
<evidence type="ECO:0000256" key="6">
    <source>
        <dbReference type="SAM" id="Phobius"/>
    </source>
</evidence>
<dbReference type="SUPFAM" id="SSF103473">
    <property type="entry name" value="MFS general substrate transporter"/>
    <property type="match status" value="1"/>
</dbReference>
<feature type="transmembrane region" description="Helical" evidence="6">
    <location>
        <begin position="151"/>
        <end position="170"/>
    </location>
</feature>
<dbReference type="KEGG" id="bmei:Spa11_25870"/>
<feature type="transmembrane region" description="Helical" evidence="6">
    <location>
        <begin position="232"/>
        <end position="251"/>
    </location>
</feature>
<protein>
    <submittedName>
        <fullName evidence="7">Muropeptide transporter</fullName>
    </submittedName>
</protein>
<evidence type="ECO:0000313" key="8">
    <source>
        <dbReference type="Proteomes" id="UP000316426"/>
    </source>
</evidence>
<dbReference type="InterPro" id="IPR004752">
    <property type="entry name" value="AmpG_permease/AT-1"/>
</dbReference>
<keyword evidence="5 6" id="KW-0472">Membrane</keyword>
<dbReference type="RefSeq" id="WP_197529354.1">
    <property type="nucleotide sequence ID" value="NZ_CP036349.1"/>
</dbReference>
<dbReference type="EMBL" id="CP036349">
    <property type="protein sequence ID" value="QDV74384.1"/>
    <property type="molecule type" value="Genomic_DNA"/>
</dbReference>
<feature type="transmembrane region" description="Helical" evidence="6">
    <location>
        <begin position="82"/>
        <end position="101"/>
    </location>
</feature>
<feature type="transmembrane region" description="Helical" evidence="6">
    <location>
        <begin position="113"/>
        <end position="131"/>
    </location>
</feature>
<keyword evidence="3 6" id="KW-0812">Transmembrane</keyword>
<feature type="transmembrane region" description="Helical" evidence="6">
    <location>
        <begin position="404"/>
        <end position="424"/>
    </location>
</feature>
<feature type="transmembrane region" description="Helical" evidence="6">
    <location>
        <begin position="284"/>
        <end position="303"/>
    </location>
</feature>
<name>A0A518K9B4_9BACT</name>
<evidence type="ECO:0000256" key="1">
    <source>
        <dbReference type="ARBA" id="ARBA00004141"/>
    </source>
</evidence>
<dbReference type="InterPro" id="IPR036259">
    <property type="entry name" value="MFS_trans_sf"/>
</dbReference>
<dbReference type="Gene3D" id="1.20.1250.20">
    <property type="entry name" value="MFS general substrate transporter like domains"/>
    <property type="match status" value="2"/>
</dbReference>
<organism evidence="7 8">
    <name type="scientific">Botrimarina mediterranea</name>
    <dbReference type="NCBI Taxonomy" id="2528022"/>
    <lineage>
        <taxon>Bacteria</taxon>
        <taxon>Pseudomonadati</taxon>
        <taxon>Planctomycetota</taxon>
        <taxon>Planctomycetia</taxon>
        <taxon>Pirellulales</taxon>
        <taxon>Lacipirellulaceae</taxon>
        <taxon>Botrimarina</taxon>
    </lineage>
</organism>
<evidence type="ECO:0000256" key="2">
    <source>
        <dbReference type="ARBA" id="ARBA00022448"/>
    </source>
</evidence>
<keyword evidence="4 6" id="KW-1133">Transmembrane helix</keyword>
<dbReference type="PANTHER" id="PTHR12778:SF10">
    <property type="entry name" value="MAJOR FACILITATOR SUPERFAMILY DOMAIN-CONTAINING PROTEIN 3"/>
    <property type="match status" value="1"/>
</dbReference>
<evidence type="ECO:0000256" key="3">
    <source>
        <dbReference type="ARBA" id="ARBA00022692"/>
    </source>
</evidence>
<dbReference type="Pfam" id="PF07690">
    <property type="entry name" value="MFS_1"/>
    <property type="match status" value="1"/>
</dbReference>